<protein>
    <submittedName>
        <fullName evidence="3">Uncharacterized protein</fullName>
    </submittedName>
</protein>
<feature type="transmembrane region" description="Helical" evidence="2">
    <location>
        <begin position="180"/>
        <end position="203"/>
    </location>
</feature>
<keyword evidence="4" id="KW-1185">Reference proteome</keyword>
<feature type="compositionally biased region" description="Polar residues" evidence="1">
    <location>
        <begin position="61"/>
        <end position="74"/>
    </location>
</feature>
<organism evidence="3 4">
    <name type="scientific">Clavelina lepadiformis</name>
    <name type="common">Light-bulb sea squirt</name>
    <name type="synonym">Ascidia lepadiformis</name>
    <dbReference type="NCBI Taxonomy" id="159417"/>
    <lineage>
        <taxon>Eukaryota</taxon>
        <taxon>Metazoa</taxon>
        <taxon>Chordata</taxon>
        <taxon>Tunicata</taxon>
        <taxon>Ascidiacea</taxon>
        <taxon>Aplousobranchia</taxon>
        <taxon>Clavelinidae</taxon>
        <taxon>Clavelina</taxon>
    </lineage>
</organism>
<reference evidence="3 4" key="1">
    <citation type="submission" date="2024-02" db="EMBL/GenBank/DDBJ databases">
        <authorList>
            <person name="Daric V."/>
            <person name="Darras S."/>
        </authorList>
    </citation>
    <scope>NUCLEOTIDE SEQUENCE [LARGE SCALE GENOMIC DNA]</scope>
</reference>
<proteinExistence type="predicted"/>
<keyword evidence="2" id="KW-0812">Transmembrane</keyword>
<evidence type="ECO:0000313" key="4">
    <source>
        <dbReference type="Proteomes" id="UP001642483"/>
    </source>
</evidence>
<comment type="caution">
    <text evidence="3">The sequence shown here is derived from an EMBL/GenBank/DDBJ whole genome shotgun (WGS) entry which is preliminary data.</text>
</comment>
<feature type="region of interest" description="Disordered" evidence="1">
    <location>
        <begin position="1"/>
        <end position="74"/>
    </location>
</feature>
<keyword evidence="2" id="KW-0472">Membrane</keyword>
<evidence type="ECO:0000313" key="3">
    <source>
        <dbReference type="EMBL" id="CAK8693930.1"/>
    </source>
</evidence>
<accession>A0ABP0GUI6</accession>
<sequence length="456" mass="51802">MTLWPELPAASGDVPSASTSQVIRQPRPPPSRGPTFSPRRGPLPSSFVTPPAPTHRRRQFGPQSNDSVLASNEMNSSSSLDREWLYMDTLRSSYSSNNARAMPRRRRNAISGSDRPGRERIRTTNLPDTVQQFLRENNSEELADEYRRWLVEQHISDPDQRVPTPPPFPYPPGRTHCCNWVLSSLFVVFGCLLVLIGFGFLVVDPSNNTIGSLLASCGLALVLTVLFFKLFGKSIRRSWRRRRLRHTAPAIIDNRTSNTSLPRRDLEGRASDRLSVTCTFMSGRPPDIEFDPVVEIGDFSRKSSFRYGSVSSYSTTPPMYEEIFTENGSEKMLCLSVLNLSKSDLSKRESSISERISSTCIPLPRTTSDTRWRQRARQTTSSLMERDFLRSQSLSSRRRTLSRSLANRLHSRANTSYDIGRRRARIRLKVFDDRTHIFTSIPRDVPTSFPEVEAIE</sequence>
<name>A0ABP0GUI6_CLALP</name>
<evidence type="ECO:0000256" key="2">
    <source>
        <dbReference type="SAM" id="Phobius"/>
    </source>
</evidence>
<dbReference type="Proteomes" id="UP001642483">
    <property type="component" value="Unassembled WGS sequence"/>
</dbReference>
<feature type="transmembrane region" description="Helical" evidence="2">
    <location>
        <begin position="209"/>
        <end position="232"/>
    </location>
</feature>
<gene>
    <name evidence="3" type="ORF">CVLEPA_LOCUS27214</name>
</gene>
<dbReference type="EMBL" id="CAWYQH010000141">
    <property type="protein sequence ID" value="CAK8693930.1"/>
    <property type="molecule type" value="Genomic_DNA"/>
</dbReference>
<evidence type="ECO:0000256" key="1">
    <source>
        <dbReference type="SAM" id="MobiDB-lite"/>
    </source>
</evidence>
<feature type="region of interest" description="Disordered" evidence="1">
    <location>
        <begin position="98"/>
        <end position="121"/>
    </location>
</feature>
<keyword evidence="2" id="KW-1133">Transmembrane helix</keyword>